<sequence length="132" mass="14907">MDGSNDGVTRGLCTELRCRVAPVNYYYIEFEFAQRFPEGIEKATVSGIVGQRVPEMKTPTTCHTTPSRQTYTSSDKTMLMIFEDYTGLGNFKGLLKKMVSRNPDKRPTASEALSLLDVLVSRMSKSSMHWRI</sequence>
<comment type="caution">
    <text evidence="1">The sequence shown here is derived from an EMBL/GenBank/DDBJ whole genome shotgun (WGS) entry which is preliminary data.</text>
</comment>
<dbReference type="Proteomes" id="UP001175226">
    <property type="component" value="Unassembled WGS sequence"/>
</dbReference>
<organism evidence="1 2">
    <name type="scientific">Armillaria borealis</name>
    <dbReference type="NCBI Taxonomy" id="47425"/>
    <lineage>
        <taxon>Eukaryota</taxon>
        <taxon>Fungi</taxon>
        <taxon>Dikarya</taxon>
        <taxon>Basidiomycota</taxon>
        <taxon>Agaricomycotina</taxon>
        <taxon>Agaricomycetes</taxon>
        <taxon>Agaricomycetidae</taxon>
        <taxon>Agaricales</taxon>
        <taxon>Marasmiineae</taxon>
        <taxon>Physalacriaceae</taxon>
        <taxon>Armillaria</taxon>
    </lineage>
</organism>
<evidence type="ECO:0000313" key="1">
    <source>
        <dbReference type="EMBL" id="KAK0437219.1"/>
    </source>
</evidence>
<gene>
    <name evidence="1" type="ORF">EV421DRAFT_1977928</name>
</gene>
<proteinExistence type="predicted"/>
<name>A0AA39J7P9_9AGAR</name>
<evidence type="ECO:0008006" key="3">
    <source>
        <dbReference type="Google" id="ProtNLM"/>
    </source>
</evidence>
<keyword evidence="2" id="KW-1185">Reference proteome</keyword>
<dbReference type="EMBL" id="JAUEPT010000050">
    <property type="protein sequence ID" value="KAK0437219.1"/>
    <property type="molecule type" value="Genomic_DNA"/>
</dbReference>
<dbReference type="AlphaFoldDB" id="A0AA39J7P9"/>
<protein>
    <recommendedName>
        <fullName evidence="3">Protein kinase domain-containing protein</fullName>
    </recommendedName>
</protein>
<evidence type="ECO:0000313" key="2">
    <source>
        <dbReference type="Proteomes" id="UP001175226"/>
    </source>
</evidence>
<reference evidence="1" key="1">
    <citation type="submission" date="2023-06" db="EMBL/GenBank/DDBJ databases">
        <authorList>
            <consortium name="Lawrence Berkeley National Laboratory"/>
            <person name="Ahrendt S."/>
            <person name="Sahu N."/>
            <person name="Indic B."/>
            <person name="Wong-Bajracharya J."/>
            <person name="Merenyi Z."/>
            <person name="Ke H.-M."/>
            <person name="Monk M."/>
            <person name="Kocsube S."/>
            <person name="Drula E."/>
            <person name="Lipzen A."/>
            <person name="Balint B."/>
            <person name="Henrissat B."/>
            <person name="Andreopoulos B."/>
            <person name="Martin F.M."/>
            <person name="Harder C.B."/>
            <person name="Rigling D."/>
            <person name="Ford K.L."/>
            <person name="Foster G.D."/>
            <person name="Pangilinan J."/>
            <person name="Papanicolaou A."/>
            <person name="Barry K."/>
            <person name="LaButti K."/>
            <person name="Viragh M."/>
            <person name="Koriabine M."/>
            <person name="Yan M."/>
            <person name="Riley R."/>
            <person name="Champramary S."/>
            <person name="Plett K.L."/>
            <person name="Tsai I.J."/>
            <person name="Slot J."/>
            <person name="Sipos G."/>
            <person name="Plett J."/>
            <person name="Nagy L.G."/>
            <person name="Grigoriev I.V."/>
        </authorList>
    </citation>
    <scope>NUCLEOTIDE SEQUENCE</scope>
    <source>
        <strain evidence="1">FPL87.14</strain>
    </source>
</reference>
<accession>A0AA39J7P9</accession>